<accession>A0A4Q2R8D0</accession>
<dbReference type="Pfam" id="PF12706">
    <property type="entry name" value="Lactamase_B_2"/>
    <property type="match status" value="1"/>
</dbReference>
<evidence type="ECO:0000313" key="3">
    <source>
        <dbReference type="EMBL" id="RYB02911.1"/>
    </source>
</evidence>
<dbReference type="InterPro" id="IPR001279">
    <property type="entry name" value="Metallo-B-lactamas"/>
</dbReference>
<proteinExistence type="predicted"/>
<feature type="region of interest" description="Disordered" evidence="1">
    <location>
        <begin position="285"/>
        <end position="330"/>
    </location>
</feature>
<dbReference type="PANTHER" id="PTHR42663:SF4">
    <property type="entry name" value="SLL1036 PROTEIN"/>
    <property type="match status" value="1"/>
</dbReference>
<keyword evidence="3" id="KW-0378">Hydrolase</keyword>
<name>A0A4Q2R8D0_9HYPH</name>
<reference evidence="3 4" key="1">
    <citation type="submission" date="2018-09" db="EMBL/GenBank/DDBJ databases">
        <authorList>
            <person name="Grouzdev D.S."/>
            <person name="Krutkina M.S."/>
        </authorList>
    </citation>
    <scope>NUCLEOTIDE SEQUENCE [LARGE SCALE GENOMIC DNA]</scope>
    <source>
        <strain evidence="3 4">RmlP001</strain>
    </source>
</reference>
<protein>
    <submittedName>
        <fullName evidence="3">MBL fold metallo-hydrolase</fullName>
    </submittedName>
</protein>
<dbReference type="OrthoDB" id="9803916at2"/>
<dbReference type="Gene3D" id="3.60.15.10">
    <property type="entry name" value="Ribonuclease Z/Hydroxyacylglutathione hydrolase-like"/>
    <property type="match status" value="1"/>
</dbReference>
<evidence type="ECO:0000313" key="4">
    <source>
        <dbReference type="Proteomes" id="UP000289411"/>
    </source>
</evidence>
<comment type="caution">
    <text evidence="3">The sequence shown here is derived from an EMBL/GenBank/DDBJ whole genome shotgun (WGS) entry which is preliminary data.</text>
</comment>
<evidence type="ECO:0000256" key="1">
    <source>
        <dbReference type="SAM" id="MobiDB-lite"/>
    </source>
</evidence>
<gene>
    <name evidence="3" type="ORF">D3272_18950</name>
</gene>
<sequence>MPERVVGGDDGLSVRFWGTRGSLPMPGSDTIVYGGNTCCVEVRLGDRLFVVDAGSGFEAAGRALALLGSGSGRVDLLLSHLHHDHISGLPFFAPILKGPGELRVFCGNLGGESAAAAFGTMFAPPLFPVTLDVLPGHIAHVGFRAGETLTFEDGVSVATCPLRHPGGATAYRFDHGGRSVCYVSDMEHVDTGPDADVVAFCRGADLVIYDAMFTEAELSRCRGWGHSTWNAGVDLCRAAGAEALAAFHHHKGHDDAALAAIEAELAEALPGSFVAREGQTLTFPARRSREGGGLVSARGGRRRTGEPPEARLPGARSPAGRVKNPHFEHG</sequence>
<dbReference type="InterPro" id="IPR036866">
    <property type="entry name" value="RibonucZ/Hydroxyglut_hydro"/>
</dbReference>
<organism evidence="3 4">
    <name type="scientific">Lichenibacterium ramalinae</name>
    <dbReference type="NCBI Taxonomy" id="2316527"/>
    <lineage>
        <taxon>Bacteria</taxon>
        <taxon>Pseudomonadati</taxon>
        <taxon>Pseudomonadota</taxon>
        <taxon>Alphaproteobacteria</taxon>
        <taxon>Hyphomicrobiales</taxon>
        <taxon>Lichenihabitantaceae</taxon>
        <taxon>Lichenibacterium</taxon>
    </lineage>
</organism>
<feature type="domain" description="Metallo-beta-lactamase" evidence="2">
    <location>
        <begin position="49"/>
        <end position="249"/>
    </location>
</feature>
<dbReference type="Proteomes" id="UP000289411">
    <property type="component" value="Unassembled WGS sequence"/>
</dbReference>
<reference evidence="3 4" key="2">
    <citation type="submission" date="2019-02" db="EMBL/GenBank/DDBJ databases">
        <title>'Lichenibacterium ramalinii' gen. nov. sp. nov., 'Lichenibacterium minor' gen. nov. sp. nov.</title>
        <authorList>
            <person name="Pankratov T."/>
        </authorList>
    </citation>
    <scope>NUCLEOTIDE SEQUENCE [LARGE SCALE GENOMIC DNA]</scope>
    <source>
        <strain evidence="3 4">RmlP001</strain>
    </source>
</reference>
<dbReference type="SUPFAM" id="SSF56281">
    <property type="entry name" value="Metallo-hydrolase/oxidoreductase"/>
    <property type="match status" value="1"/>
</dbReference>
<dbReference type="AlphaFoldDB" id="A0A4Q2R8D0"/>
<dbReference type="CDD" id="cd07715">
    <property type="entry name" value="TaR3-like_MBL-fold"/>
    <property type="match status" value="1"/>
</dbReference>
<keyword evidence="4" id="KW-1185">Reference proteome</keyword>
<evidence type="ECO:0000259" key="2">
    <source>
        <dbReference type="Pfam" id="PF12706"/>
    </source>
</evidence>
<dbReference type="PANTHER" id="PTHR42663">
    <property type="entry name" value="HYDROLASE C777.06C-RELATED-RELATED"/>
    <property type="match status" value="1"/>
</dbReference>
<dbReference type="EMBL" id="QYBC01000017">
    <property type="protein sequence ID" value="RYB02911.1"/>
    <property type="molecule type" value="Genomic_DNA"/>
</dbReference>
<dbReference type="GO" id="GO:0016787">
    <property type="term" value="F:hydrolase activity"/>
    <property type="evidence" value="ECO:0007669"/>
    <property type="project" value="UniProtKB-KW"/>
</dbReference>